<dbReference type="CDD" id="cd07042">
    <property type="entry name" value="STAS_SulP_like_sulfate_transporter"/>
    <property type="match status" value="1"/>
</dbReference>
<dbReference type="AlphaFoldDB" id="A0A9P3UPH0"/>
<feature type="transmembrane region" description="Helical" evidence="6">
    <location>
        <begin position="662"/>
        <end position="681"/>
    </location>
</feature>
<feature type="transmembrane region" description="Helical" evidence="6">
    <location>
        <begin position="630"/>
        <end position="650"/>
    </location>
</feature>
<feature type="transmembrane region" description="Helical" evidence="6">
    <location>
        <begin position="533"/>
        <end position="553"/>
    </location>
</feature>
<dbReference type="Gene3D" id="2.60.120.10">
    <property type="entry name" value="Jelly Rolls"/>
    <property type="match status" value="1"/>
</dbReference>
<feature type="transmembrane region" description="Helical" evidence="6">
    <location>
        <begin position="459"/>
        <end position="483"/>
    </location>
</feature>
<feature type="compositionally biased region" description="Low complexity" evidence="5">
    <location>
        <begin position="247"/>
        <end position="264"/>
    </location>
</feature>
<keyword evidence="4 6" id="KW-0472">Membrane</keyword>
<dbReference type="Pfam" id="PF00916">
    <property type="entry name" value="Sulfate_transp"/>
    <property type="match status" value="1"/>
</dbReference>
<reference evidence="9" key="1">
    <citation type="submission" date="2022-07" db="EMBL/GenBank/DDBJ databases">
        <title>The genome of Lyophyllum shimeji provides insight into the initial evolution of ectomycorrhizal fungal genome.</title>
        <authorList>
            <person name="Kobayashi Y."/>
            <person name="Shibata T."/>
            <person name="Hirakawa H."/>
            <person name="Shigenobu S."/>
            <person name="Nishiyama T."/>
            <person name="Yamada A."/>
            <person name="Hasebe M."/>
            <person name="Kawaguchi M."/>
        </authorList>
    </citation>
    <scope>NUCLEOTIDE SEQUENCE</scope>
    <source>
        <strain evidence="9">AT787</strain>
    </source>
</reference>
<feature type="domain" description="Cyclic nucleotide-binding" evidence="7">
    <location>
        <begin position="947"/>
        <end position="1049"/>
    </location>
</feature>
<feature type="compositionally biased region" description="Polar residues" evidence="5">
    <location>
        <begin position="116"/>
        <end position="127"/>
    </location>
</feature>
<evidence type="ECO:0000256" key="5">
    <source>
        <dbReference type="SAM" id="MobiDB-lite"/>
    </source>
</evidence>
<proteinExistence type="predicted"/>
<dbReference type="PANTHER" id="PTHR43310">
    <property type="entry name" value="SULFATE TRANSPORTER YBAR-RELATED"/>
    <property type="match status" value="1"/>
</dbReference>
<dbReference type="SUPFAM" id="SSF52091">
    <property type="entry name" value="SpoIIaa-like"/>
    <property type="match status" value="1"/>
</dbReference>
<keyword evidence="10" id="KW-1185">Reference proteome</keyword>
<evidence type="ECO:0000256" key="6">
    <source>
        <dbReference type="SAM" id="Phobius"/>
    </source>
</evidence>
<feature type="region of interest" description="Disordered" evidence="5">
    <location>
        <begin position="23"/>
        <end position="305"/>
    </location>
</feature>
<dbReference type="PANTHER" id="PTHR43310:SF4">
    <property type="entry name" value="AFR304WP"/>
    <property type="match status" value="1"/>
</dbReference>
<feature type="transmembrane region" description="Helical" evidence="6">
    <location>
        <begin position="559"/>
        <end position="577"/>
    </location>
</feature>
<dbReference type="GO" id="GO:0016020">
    <property type="term" value="C:membrane"/>
    <property type="evidence" value="ECO:0007669"/>
    <property type="project" value="UniProtKB-SubCell"/>
</dbReference>
<evidence type="ECO:0000256" key="1">
    <source>
        <dbReference type="ARBA" id="ARBA00004141"/>
    </source>
</evidence>
<dbReference type="Proteomes" id="UP001063166">
    <property type="component" value="Unassembled WGS sequence"/>
</dbReference>
<feature type="domain" description="STAS" evidence="8">
    <location>
        <begin position="794"/>
        <end position="901"/>
    </location>
</feature>
<dbReference type="InterPro" id="IPR014710">
    <property type="entry name" value="RmlC-like_jellyroll"/>
</dbReference>
<evidence type="ECO:0000259" key="7">
    <source>
        <dbReference type="PROSITE" id="PS50042"/>
    </source>
</evidence>
<protein>
    <submittedName>
        <fullName evidence="9">Cyclic nucleotide-monophosphate binding domain containing protein</fullName>
    </submittedName>
</protein>
<dbReference type="InterPro" id="IPR002645">
    <property type="entry name" value="STAS_dom"/>
</dbReference>
<evidence type="ECO:0000313" key="10">
    <source>
        <dbReference type="Proteomes" id="UP001063166"/>
    </source>
</evidence>
<dbReference type="InterPro" id="IPR018490">
    <property type="entry name" value="cNMP-bd_dom_sf"/>
</dbReference>
<dbReference type="OrthoDB" id="409725at2759"/>
<keyword evidence="3 6" id="KW-1133">Transmembrane helix</keyword>
<feature type="transmembrane region" description="Helical" evidence="6">
    <location>
        <begin position="589"/>
        <end position="610"/>
    </location>
</feature>
<dbReference type="SMART" id="SM00100">
    <property type="entry name" value="cNMP"/>
    <property type="match status" value="1"/>
</dbReference>
<evidence type="ECO:0000256" key="3">
    <source>
        <dbReference type="ARBA" id="ARBA00022989"/>
    </source>
</evidence>
<comment type="caution">
    <text evidence="9">The sequence shown here is derived from an EMBL/GenBank/DDBJ whole genome shotgun (WGS) entry which is preliminary data.</text>
</comment>
<gene>
    <name evidence="9" type="ORF">LshimejAT787_1202080</name>
</gene>
<comment type="subcellular location">
    <subcellularLocation>
        <location evidence="1">Membrane</location>
        <topology evidence="1">Multi-pass membrane protein</topology>
    </subcellularLocation>
</comment>
<keyword evidence="2 6" id="KW-0812">Transmembrane</keyword>
<dbReference type="PROSITE" id="PS50042">
    <property type="entry name" value="CNMP_BINDING_3"/>
    <property type="match status" value="1"/>
</dbReference>
<evidence type="ECO:0000256" key="2">
    <source>
        <dbReference type="ARBA" id="ARBA00022692"/>
    </source>
</evidence>
<feature type="transmembrane region" description="Helical" evidence="6">
    <location>
        <begin position="687"/>
        <end position="710"/>
    </location>
</feature>
<dbReference type="Pfam" id="PF01740">
    <property type="entry name" value="STAS"/>
    <property type="match status" value="1"/>
</dbReference>
<feature type="compositionally biased region" description="Polar residues" evidence="5">
    <location>
        <begin position="209"/>
        <end position="226"/>
    </location>
</feature>
<dbReference type="EMBL" id="BRPK01000012">
    <property type="protein sequence ID" value="GLB42759.1"/>
    <property type="molecule type" value="Genomic_DNA"/>
</dbReference>
<dbReference type="Gene3D" id="3.30.750.24">
    <property type="entry name" value="STAS domain"/>
    <property type="match status" value="1"/>
</dbReference>
<feature type="compositionally biased region" description="Polar residues" evidence="5">
    <location>
        <begin position="87"/>
        <end position="109"/>
    </location>
</feature>
<dbReference type="InterPro" id="IPR036513">
    <property type="entry name" value="STAS_dom_sf"/>
</dbReference>
<evidence type="ECO:0000256" key="4">
    <source>
        <dbReference type="ARBA" id="ARBA00023136"/>
    </source>
</evidence>
<feature type="transmembrane region" description="Helical" evidence="6">
    <location>
        <begin position="503"/>
        <end position="521"/>
    </location>
</feature>
<dbReference type="InterPro" id="IPR000595">
    <property type="entry name" value="cNMP-bd_dom"/>
</dbReference>
<dbReference type="SUPFAM" id="SSF51206">
    <property type="entry name" value="cAMP-binding domain-like"/>
    <property type="match status" value="1"/>
</dbReference>
<dbReference type="CDD" id="cd00038">
    <property type="entry name" value="CAP_ED"/>
    <property type="match status" value="1"/>
</dbReference>
<dbReference type="InterPro" id="IPR011547">
    <property type="entry name" value="SLC26A/SulP_dom"/>
</dbReference>
<accession>A0A9P3UPH0</accession>
<dbReference type="InterPro" id="IPR052706">
    <property type="entry name" value="Membrane-Transporter-like"/>
</dbReference>
<evidence type="ECO:0000313" key="9">
    <source>
        <dbReference type="EMBL" id="GLB42759.1"/>
    </source>
</evidence>
<feature type="compositionally biased region" description="Low complexity" evidence="5">
    <location>
        <begin position="128"/>
        <end position="138"/>
    </location>
</feature>
<feature type="compositionally biased region" description="Pro residues" evidence="5">
    <location>
        <begin position="149"/>
        <end position="158"/>
    </location>
</feature>
<feature type="transmembrane region" description="Helical" evidence="6">
    <location>
        <begin position="722"/>
        <end position="754"/>
    </location>
</feature>
<organism evidence="9 10">
    <name type="scientific">Lyophyllum shimeji</name>
    <name type="common">Hon-shimeji</name>
    <name type="synonym">Tricholoma shimeji</name>
    <dbReference type="NCBI Taxonomy" id="47721"/>
    <lineage>
        <taxon>Eukaryota</taxon>
        <taxon>Fungi</taxon>
        <taxon>Dikarya</taxon>
        <taxon>Basidiomycota</taxon>
        <taxon>Agaricomycotina</taxon>
        <taxon>Agaricomycetes</taxon>
        <taxon>Agaricomycetidae</taxon>
        <taxon>Agaricales</taxon>
        <taxon>Tricholomatineae</taxon>
        <taxon>Lyophyllaceae</taxon>
        <taxon>Lyophyllum</taxon>
    </lineage>
</organism>
<evidence type="ECO:0000259" key="8">
    <source>
        <dbReference type="PROSITE" id="PS50801"/>
    </source>
</evidence>
<name>A0A9P3UPH0_LYOSH</name>
<feature type="transmembrane region" description="Helical" evidence="6">
    <location>
        <begin position="427"/>
        <end position="447"/>
    </location>
</feature>
<sequence>MAPAQSSSTSSVFPSLAVMLQRSSAGAPGSPGLTSGTHAALGNTDVNQAAAIPASDVGDRPGTADASNWTIPDGSPLLHRSGLLQPRSYNYPNPPQSLSDSPGPSTQYWSPPLPHSQDTIRMNTMELSSMSFSSSSSSGLGLDAWDRSSPPPTSPPPINENLAQVQREGASSPPPVSDSHQPSFSLPRKSDTPFQPSGLSLLRQEYEAGNSSGSEGSRTPTPSIRSPATVPRVHWSDSHKRGNGHKAAVTPPAVTSPSSVPATPHFSPTPAMSLPPINETTPLINRTAPSSPPATSPAPSASNWKSKSASVVQFRDRMLSALHHGVPRVLKTALRSAPAVLLGLLLNILDGVSFFVEPRESVSDGTYVLDAPSTMLAQLVYTCGGSGFAGANGSMMIEVVPFFHILANDIQSQIGESHPKQIIATTLAAYALSSILTGLSFFLLGALKLGVLIGFFPRHILVGCIGGVGVFLILTGLAVSMRIGEDDLTLDWATIEMMFLDTHNLMLWVIPLVLAILLRVITNKVHHQLVFPMYFLILPAIFYIVVAAAGLDLQELRRSGWLFDMGTTDSIAWYKFYHYFDLKAVRYSALWATLPTQFALLFFNILHPPLNVPALSVSLDEDVNTDKELVAHGCSNLIAGLFGTVPNYLVYVNTLLFYRVGGGNRVAGFLLAVLTGVLLVIGTAPMAYIPVMVVGALIFVLGIDLVKEALWDTRHRTNRTEYITIVSIIIIMTVWDFVVGVIFGIIASCFFFVVQNSQRRSIRSIHSGETVMSTVRRPSLQRAYLREVSKQTSILTLQGFLFFGTISHVEDTIRDIIEGPSWHSNPVRFLVLDFTLVAGVDMSAAEAFVRIQRFLSAKSVTIVFCGFEAGSPVAKALESVHVLGADHVELFSTFNDAMEWTENAYLRAYYMAHKYEATSTAFENYRVPADTEYPSEPQNILIKAFSSYGDLDSDLFRPIGKYLERVSVPEGFVLWKQDDVPDALYIVETGVLRASYKFGEHLDCVEESMVPGTVAGELSALSGLPRNATVVVERAATLWRLSTENLARMELEEPKLARCFLRLILKAAKIDYDILLSALASRR</sequence>
<dbReference type="PROSITE" id="PS50801">
    <property type="entry name" value="STAS"/>
    <property type="match status" value="1"/>
</dbReference>
<dbReference type="Pfam" id="PF00027">
    <property type="entry name" value="cNMP_binding"/>
    <property type="match status" value="1"/>
</dbReference>